<reference evidence="1 3" key="2">
    <citation type="journal article" date="2018" name="Plant J.">
        <title>The Physcomitrella patens chromosome-scale assembly reveals moss genome structure and evolution.</title>
        <authorList>
            <person name="Lang D."/>
            <person name="Ullrich K.K."/>
            <person name="Murat F."/>
            <person name="Fuchs J."/>
            <person name="Jenkins J."/>
            <person name="Haas F.B."/>
            <person name="Piednoel M."/>
            <person name="Gundlach H."/>
            <person name="Van Bel M."/>
            <person name="Meyberg R."/>
            <person name="Vives C."/>
            <person name="Morata J."/>
            <person name="Symeonidi A."/>
            <person name="Hiss M."/>
            <person name="Muchero W."/>
            <person name="Kamisugi Y."/>
            <person name="Saleh O."/>
            <person name="Blanc G."/>
            <person name="Decker E.L."/>
            <person name="van Gessel N."/>
            <person name="Grimwood J."/>
            <person name="Hayes R.D."/>
            <person name="Graham S.W."/>
            <person name="Gunter L.E."/>
            <person name="McDaniel S.F."/>
            <person name="Hoernstein S.N.W."/>
            <person name="Larsson A."/>
            <person name="Li F.W."/>
            <person name="Perroud P.F."/>
            <person name="Phillips J."/>
            <person name="Ranjan P."/>
            <person name="Rokshar D.S."/>
            <person name="Rothfels C.J."/>
            <person name="Schneider L."/>
            <person name="Shu S."/>
            <person name="Stevenson D.W."/>
            <person name="Thummler F."/>
            <person name="Tillich M."/>
            <person name="Villarreal Aguilar J.C."/>
            <person name="Widiez T."/>
            <person name="Wong G.K."/>
            <person name="Wymore A."/>
            <person name="Zhang Y."/>
            <person name="Zimmer A.D."/>
            <person name="Quatrano R.S."/>
            <person name="Mayer K.F.X."/>
            <person name="Goodstein D."/>
            <person name="Casacuberta J.M."/>
            <person name="Vandepoele K."/>
            <person name="Reski R."/>
            <person name="Cuming A.C."/>
            <person name="Tuskan G.A."/>
            <person name="Maumus F."/>
            <person name="Salse J."/>
            <person name="Schmutz J."/>
            <person name="Rensing S.A."/>
        </authorList>
    </citation>
    <scope>NUCLEOTIDE SEQUENCE [LARGE SCALE GENOMIC DNA]</scope>
    <source>
        <strain evidence="2 3">cv. Gransden 2004</strain>
    </source>
</reference>
<dbReference type="AlphaFoldDB" id="A0A2K1JT91"/>
<proteinExistence type="predicted"/>
<evidence type="ECO:0000313" key="1">
    <source>
        <dbReference type="EMBL" id="PNR44696.1"/>
    </source>
</evidence>
<dbReference type="InParanoid" id="A0A2K1JT91"/>
<dbReference type="EMBL" id="ABEU02000011">
    <property type="protein sequence ID" value="PNR44696.1"/>
    <property type="molecule type" value="Genomic_DNA"/>
</dbReference>
<dbReference type="EnsemblPlants" id="Pp3c11_1910V3.2">
    <property type="protein sequence ID" value="Pp3c11_1910V3.2"/>
    <property type="gene ID" value="Pp3c11_1910"/>
</dbReference>
<reference evidence="1 3" key="1">
    <citation type="journal article" date="2008" name="Science">
        <title>The Physcomitrella genome reveals evolutionary insights into the conquest of land by plants.</title>
        <authorList>
            <person name="Rensing S."/>
            <person name="Lang D."/>
            <person name="Zimmer A."/>
            <person name="Terry A."/>
            <person name="Salamov A."/>
            <person name="Shapiro H."/>
            <person name="Nishiyama T."/>
            <person name="Perroud P.-F."/>
            <person name="Lindquist E."/>
            <person name="Kamisugi Y."/>
            <person name="Tanahashi T."/>
            <person name="Sakakibara K."/>
            <person name="Fujita T."/>
            <person name="Oishi K."/>
            <person name="Shin-I T."/>
            <person name="Kuroki Y."/>
            <person name="Toyoda A."/>
            <person name="Suzuki Y."/>
            <person name="Hashimoto A."/>
            <person name="Yamaguchi K."/>
            <person name="Sugano A."/>
            <person name="Kohara Y."/>
            <person name="Fujiyama A."/>
            <person name="Anterola A."/>
            <person name="Aoki S."/>
            <person name="Ashton N."/>
            <person name="Barbazuk W.B."/>
            <person name="Barker E."/>
            <person name="Bennetzen J."/>
            <person name="Bezanilla M."/>
            <person name="Blankenship R."/>
            <person name="Cho S.H."/>
            <person name="Dutcher S."/>
            <person name="Estelle M."/>
            <person name="Fawcett J.A."/>
            <person name="Gundlach H."/>
            <person name="Hanada K."/>
            <person name="Heyl A."/>
            <person name="Hicks K.A."/>
            <person name="Hugh J."/>
            <person name="Lohr M."/>
            <person name="Mayer K."/>
            <person name="Melkozernov A."/>
            <person name="Murata T."/>
            <person name="Nelson D."/>
            <person name="Pils B."/>
            <person name="Prigge M."/>
            <person name="Reiss B."/>
            <person name="Renner T."/>
            <person name="Rombauts S."/>
            <person name="Rushton P."/>
            <person name="Sanderfoot A."/>
            <person name="Schween G."/>
            <person name="Shiu S.-H."/>
            <person name="Stueber K."/>
            <person name="Theodoulou F.L."/>
            <person name="Tu H."/>
            <person name="Van de Peer Y."/>
            <person name="Verrier P.J."/>
            <person name="Waters E."/>
            <person name="Wood A."/>
            <person name="Yang L."/>
            <person name="Cove D."/>
            <person name="Cuming A."/>
            <person name="Hasebe M."/>
            <person name="Lucas S."/>
            <person name="Mishler D.B."/>
            <person name="Reski R."/>
            <person name="Grigoriev I."/>
            <person name="Quatrano R.S."/>
            <person name="Boore J.L."/>
        </authorList>
    </citation>
    <scope>NUCLEOTIDE SEQUENCE [LARGE SCALE GENOMIC DNA]</scope>
    <source>
        <strain evidence="2 3">cv. Gransden 2004</strain>
    </source>
</reference>
<keyword evidence="3" id="KW-1185">Reference proteome</keyword>
<dbReference type="Gramene" id="Pp3c11_1910V3.1">
    <property type="protein sequence ID" value="Pp3c11_1910V3.1"/>
    <property type="gene ID" value="Pp3c11_1910"/>
</dbReference>
<name>A0A2K1JT91_PHYPA</name>
<dbReference type="EnsemblPlants" id="Pp3c11_1910V3.1">
    <property type="protein sequence ID" value="Pp3c11_1910V3.1"/>
    <property type="gene ID" value="Pp3c11_1910"/>
</dbReference>
<accession>A0A2K1JT91</accession>
<sequence>MDVCWISRKRPLGSEILRDLRIFTSKGGNAAADYCSSDLRTR</sequence>
<organism evidence="1">
    <name type="scientific">Physcomitrium patens</name>
    <name type="common">Spreading-leaved earth moss</name>
    <name type="synonym">Physcomitrella patens</name>
    <dbReference type="NCBI Taxonomy" id="3218"/>
    <lineage>
        <taxon>Eukaryota</taxon>
        <taxon>Viridiplantae</taxon>
        <taxon>Streptophyta</taxon>
        <taxon>Embryophyta</taxon>
        <taxon>Bryophyta</taxon>
        <taxon>Bryophytina</taxon>
        <taxon>Bryopsida</taxon>
        <taxon>Funariidae</taxon>
        <taxon>Funariales</taxon>
        <taxon>Funariaceae</taxon>
        <taxon>Physcomitrium</taxon>
    </lineage>
</organism>
<dbReference type="Gramene" id="Pp3c11_1910V3.2">
    <property type="protein sequence ID" value="Pp3c11_1910V3.2"/>
    <property type="gene ID" value="Pp3c11_1910"/>
</dbReference>
<reference evidence="2" key="3">
    <citation type="submission" date="2020-12" db="UniProtKB">
        <authorList>
            <consortium name="EnsemblPlants"/>
        </authorList>
    </citation>
    <scope>IDENTIFICATION</scope>
</reference>
<evidence type="ECO:0000313" key="3">
    <source>
        <dbReference type="Proteomes" id="UP000006727"/>
    </source>
</evidence>
<gene>
    <name evidence="1" type="ORF">PHYPA_014466</name>
</gene>
<dbReference type="Proteomes" id="UP000006727">
    <property type="component" value="Chromosome 11"/>
</dbReference>
<evidence type="ECO:0000313" key="2">
    <source>
        <dbReference type="EnsemblPlants" id="Pp3c11_1910V3.1"/>
    </source>
</evidence>
<protein>
    <submittedName>
        <fullName evidence="1 2">Uncharacterized protein</fullName>
    </submittedName>
</protein>